<evidence type="ECO:0000256" key="2">
    <source>
        <dbReference type="ARBA" id="ARBA00006247"/>
    </source>
</evidence>
<dbReference type="PANTHER" id="PTHR43808">
    <property type="entry name" value="ACETYLORNITHINE DEACETYLASE"/>
    <property type="match status" value="1"/>
</dbReference>
<feature type="domain" description="Peptidase M20 dimerisation" evidence="6">
    <location>
        <begin position="171"/>
        <end position="277"/>
    </location>
</feature>
<evidence type="ECO:0000313" key="8">
    <source>
        <dbReference type="Proteomes" id="UP000515243"/>
    </source>
</evidence>
<gene>
    <name evidence="7" type="ORF">FF104_19925</name>
</gene>
<comment type="similarity">
    <text evidence="2">Belongs to the peptidase M20A family.</text>
</comment>
<evidence type="ECO:0000259" key="6">
    <source>
        <dbReference type="Pfam" id="PF07687"/>
    </source>
</evidence>
<accession>A0AAP9RIC2</accession>
<dbReference type="InterPro" id="IPR011650">
    <property type="entry name" value="Peptidase_M20_dimer"/>
</dbReference>
<dbReference type="AlphaFoldDB" id="A0AAP9RIC2"/>
<evidence type="ECO:0000256" key="4">
    <source>
        <dbReference type="ARBA" id="ARBA00022801"/>
    </source>
</evidence>
<sequence length="395" mass="44154">MENNKKEELIKLCQDVIKIQSYSGNEGKLVKFLEKKMRECGFDDVIVDKYGSIIGKIKGKRPGNKVLFDAHIDTVPAEDSEKWSHDPFGGVIEDGRIYGRGTSDMKGSLSAMIIAAKYFAKDNNKDFPGEIYISGVVHEECFEGVASRNISEYVKPDYVVIGEASHLNLKIGQRGRAEVVVETFGVPAHSANPEKGVNAVYSMAEIINKLQEIPYEEDEFLGKGILELTDIKSSPYPGASVVPSYCKATYDRRLLVGETKESVLKPIVELIEELKKNKPNVDYKVSYARGKEKCHTGAIIEGERFFPAWCYDQNEVFIKNTYEKLKSIGIMSKITNYSFCTNGSHYAGEAGIKTIGFGPSKENIAHTIDEYIEIDQLEKACKGYYVIMNSLLELI</sequence>
<comment type="cofactor">
    <cofactor evidence="1">
        <name>Zn(2+)</name>
        <dbReference type="ChEBI" id="CHEBI:29105"/>
    </cofactor>
</comment>
<dbReference type="GeneID" id="92946494"/>
<evidence type="ECO:0000256" key="1">
    <source>
        <dbReference type="ARBA" id="ARBA00001947"/>
    </source>
</evidence>
<dbReference type="PANTHER" id="PTHR43808:SF8">
    <property type="entry name" value="PEPTIDASE M20 DIMERISATION DOMAIN-CONTAINING PROTEIN"/>
    <property type="match status" value="1"/>
</dbReference>
<name>A0AAP9RIC2_CLOBU</name>
<dbReference type="InterPro" id="IPR036264">
    <property type="entry name" value="Bact_exopeptidase_dim_dom"/>
</dbReference>
<dbReference type="Gene3D" id="3.30.70.360">
    <property type="match status" value="1"/>
</dbReference>
<evidence type="ECO:0000256" key="3">
    <source>
        <dbReference type="ARBA" id="ARBA00022723"/>
    </source>
</evidence>
<dbReference type="Proteomes" id="UP000515243">
    <property type="component" value="Chromosome 2"/>
</dbReference>
<protein>
    <submittedName>
        <fullName evidence="7">YgeY family selenium metabolism-linked hydrolase</fullName>
    </submittedName>
</protein>
<dbReference type="Gene3D" id="3.40.630.10">
    <property type="entry name" value="Zn peptidases"/>
    <property type="match status" value="2"/>
</dbReference>
<dbReference type="Pfam" id="PF01546">
    <property type="entry name" value="Peptidase_M20"/>
    <property type="match status" value="1"/>
</dbReference>
<dbReference type="InterPro" id="IPR002933">
    <property type="entry name" value="Peptidase_M20"/>
</dbReference>
<reference evidence="7 8" key="1">
    <citation type="submission" date="2019-05" db="EMBL/GenBank/DDBJ databases">
        <authorList>
            <person name="Schori C."/>
            <person name="Ahrens C."/>
        </authorList>
    </citation>
    <scope>NUCLEOTIDE SEQUENCE [LARGE SCALE GENOMIC DNA]</scope>
    <source>
        <strain evidence="7 8">DSM 10702</strain>
    </source>
</reference>
<dbReference type="PROSITE" id="PS00758">
    <property type="entry name" value="ARGE_DAPE_CPG2_1"/>
    <property type="match status" value="1"/>
</dbReference>
<dbReference type="EMBL" id="CP040627">
    <property type="protein sequence ID" value="QMW93183.1"/>
    <property type="molecule type" value="Genomic_DNA"/>
</dbReference>
<proteinExistence type="inferred from homology"/>
<dbReference type="GO" id="GO:0016787">
    <property type="term" value="F:hydrolase activity"/>
    <property type="evidence" value="ECO:0007669"/>
    <property type="project" value="UniProtKB-KW"/>
</dbReference>
<evidence type="ECO:0000256" key="5">
    <source>
        <dbReference type="ARBA" id="ARBA00022833"/>
    </source>
</evidence>
<dbReference type="RefSeq" id="WP_035763065.1">
    <property type="nucleotide sequence ID" value="NZ_AP019717.1"/>
</dbReference>
<dbReference type="SUPFAM" id="SSF53187">
    <property type="entry name" value="Zn-dependent exopeptidases"/>
    <property type="match status" value="1"/>
</dbReference>
<keyword evidence="5" id="KW-0862">Zinc</keyword>
<dbReference type="InterPro" id="IPR001261">
    <property type="entry name" value="ArgE/DapE_CS"/>
</dbReference>
<evidence type="ECO:0000313" key="7">
    <source>
        <dbReference type="EMBL" id="QMW93183.1"/>
    </source>
</evidence>
<keyword evidence="3" id="KW-0479">Metal-binding</keyword>
<dbReference type="InterPro" id="IPR050072">
    <property type="entry name" value="Peptidase_M20A"/>
</dbReference>
<organism evidence="7 8">
    <name type="scientific">Clostridium butyricum</name>
    <dbReference type="NCBI Taxonomy" id="1492"/>
    <lineage>
        <taxon>Bacteria</taxon>
        <taxon>Bacillati</taxon>
        <taxon>Bacillota</taxon>
        <taxon>Clostridia</taxon>
        <taxon>Eubacteriales</taxon>
        <taxon>Clostridiaceae</taxon>
        <taxon>Clostridium</taxon>
    </lineage>
</organism>
<dbReference type="SUPFAM" id="SSF55031">
    <property type="entry name" value="Bacterial exopeptidase dimerisation domain"/>
    <property type="match status" value="1"/>
</dbReference>
<keyword evidence="4 7" id="KW-0378">Hydrolase</keyword>
<dbReference type="GO" id="GO:0046872">
    <property type="term" value="F:metal ion binding"/>
    <property type="evidence" value="ECO:0007669"/>
    <property type="project" value="UniProtKB-KW"/>
</dbReference>
<dbReference type="NCBIfam" id="NF009555">
    <property type="entry name" value="PRK13004.1"/>
    <property type="match status" value="1"/>
</dbReference>
<dbReference type="Pfam" id="PF07687">
    <property type="entry name" value="M20_dimer"/>
    <property type="match status" value="1"/>
</dbReference>